<dbReference type="Proteomes" id="UP001172386">
    <property type="component" value="Unassembled WGS sequence"/>
</dbReference>
<keyword evidence="2" id="KW-1185">Reference proteome</keyword>
<organism evidence="1 2">
    <name type="scientific">Neophaeococcomyces mojaviensis</name>
    <dbReference type="NCBI Taxonomy" id="3383035"/>
    <lineage>
        <taxon>Eukaryota</taxon>
        <taxon>Fungi</taxon>
        <taxon>Dikarya</taxon>
        <taxon>Ascomycota</taxon>
        <taxon>Pezizomycotina</taxon>
        <taxon>Eurotiomycetes</taxon>
        <taxon>Chaetothyriomycetidae</taxon>
        <taxon>Chaetothyriales</taxon>
        <taxon>Chaetothyriales incertae sedis</taxon>
        <taxon>Neophaeococcomyces</taxon>
    </lineage>
</organism>
<gene>
    <name evidence="1" type="ORF">H2198_001232</name>
</gene>
<reference evidence="1" key="1">
    <citation type="submission" date="2022-10" db="EMBL/GenBank/DDBJ databases">
        <title>Culturing micro-colonial fungi from biological soil crusts in the Mojave desert and describing Neophaeococcomyces mojavensis, and introducing the new genera and species Taxawa tesnikishii.</title>
        <authorList>
            <person name="Kurbessoian T."/>
            <person name="Stajich J.E."/>
        </authorList>
    </citation>
    <scope>NUCLEOTIDE SEQUENCE</scope>
    <source>
        <strain evidence="1">JES_112</strain>
    </source>
</reference>
<sequence length="232" mass="26659">MPKSSTSTRISKGDQKRRGTTRKPKSKKPALSQKLLTDGVEGQISSPPVYFWKPHEDWGFLGQWYIAPMTDRETGVQFNCCEQYMMYHKAVTFKDQELELRIMDETDPRMLKALGRKISGFTEDKWNEVKFDIVVRANMMKFTQAQALQEDEFVKSIAEHAEGQEPPSLRSLLLATGDREIVEASSRDRIWGIGFAAKQAEKQPRSKCGKNLLGKALMEVRKRLREEEQSKI</sequence>
<name>A0ACC3AHQ1_9EURO</name>
<evidence type="ECO:0000313" key="1">
    <source>
        <dbReference type="EMBL" id="KAJ9662782.1"/>
    </source>
</evidence>
<dbReference type="EMBL" id="JAPDRQ010000013">
    <property type="protein sequence ID" value="KAJ9662782.1"/>
    <property type="molecule type" value="Genomic_DNA"/>
</dbReference>
<proteinExistence type="predicted"/>
<evidence type="ECO:0000313" key="2">
    <source>
        <dbReference type="Proteomes" id="UP001172386"/>
    </source>
</evidence>
<accession>A0ACC3AHQ1</accession>
<comment type="caution">
    <text evidence="1">The sequence shown here is derived from an EMBL/GenBank/DDBJ whole genome shotgun (WGS) entry which is preliminary data.</text>
</comment>
<protein>
    <submittedName>
        <fullName evidence="1">Uncharacterized protein</fullName>
    </submittedName>
</protein>